<name>A0A1E4TQ17_PACTA</name>
<evidence type="ECO:0000256" key="3">
    <source>
        <dbReference type="ARBA" id="ARBA00022516"/>
    </source>
</evidence>
<protein>
    <recommendedName>
        <fullName evidence="15">CDP-diacylglycerol--glycerol-3-phosphate 3-phosphatidyltransferase</fullName>
    </recommendedName>
</protein>
<evidence type="ECO:0008006" key="15">
    <source>
        <dbReference type="Google" id="ProtNLM"/>
    </source>
</evidence>
<evidence type="ECO:0000256" key="1">
    <source>
        <dbReference type="ARBA" id="ARBA00004141"/>
    </source>
</evidence>
<keyword evidence="9" id="KW-0594">Phospholipid biosynthesis</keyword>
<keyword evidence="5 12" id="KW-0812">Transmembrane</keyword>
<dbReference type="AlphaFoldDB" id="A0A1E4TQ17"/>
<dbReference type="PIRSF" id="PIRSF000847">
    <property type="entry name" value="Phos_ph_gly_syn"/>
    <property type="match status" value="1"/>
</dbReference>
<keyword evidence="6 12" id="KW-1133">Transmembrane helix</keyword>
<dbReference type="InterPro" id="IPR043130">
    <property type="entry name" value="CDP-OH_PTrfase_TM_dom"/>
</dbReference>
<evidence type="ECO:0000256" key="6">
    <source>
        <dbReference type="ARBA" id="ARBA00022989"/>
    </source>
</evidence>
<dbReference type="PANTHER" id="PTHR14269:SF60">
    <property type="entry name" value="CARDIOLIPIN SYNTHASE (CMP-FORMING)"/>
    <property type="match status" value="1"/>
</dbReference>
<comment type="subcellular location">
    <subcellularLocation>
        <location evidence="1">Membrane</location>
        <topology evidence="1">Multi-pass membrane protein</topology>
    </subcellularLocation>
</comment>
<keyword evidence="7" id="KW-0443">Lipid metabolism</keyword>
<dbReference type="GO" id="GO:0008444">
    <property type="term" value="F:CDP-diacylglycerol-glycerol-3-phosphate 3-phosphatidyltransferase activity"/>
    <property type="evidence" value="ECO:0007669"/>
    <property type="project" value="InterPro"/>
</dbReference>
<dbReference type="GO" id="GO:0007006">
    <property type="term" value="P:mitochondrial membrane organization"/>
    <property type="evidence" value="ECO:0007669"/>
    <property type="project" value="EnsemblFungi"/>
</dbReference>
<dbReference type="InterPro" id="IPR048254">
    <property type="entry name" value="CDP_ALCOHOL_P_TRANSF_CS"/>
</dbReference>
<proteinExistence type="inferred from homology"/>
<feature type="non-terminal residue" evidence="13">
    <location>
        <position position="235"/>
    </location>
</feature>
<keyword evidence="8 12" id="KW-0472">Membrane</keyword>
<evidence type="ECO:0000256" key="9">
    <source>
        <dbReference type="ARBA" id="ARBA00023209"/>
    </source>
</evidence>
<feature type="transmembrane region" description="Helical" evidence="12">
    <location>
        <begin position="206"/>
        <end position="225"/>
    </location>
</feature>
<dbReference type="Gene3D" id="1.20.120.1760">
    <property type="match status" value="1"/>
</dbReference>
<dbReference type="OrthoDB" id="10020554at2759"/>
<keyword evidence="4 11" id="KW-0808">Transferase</keyword>
<dbReference type="PANTHER" id="PTHR14269">
    <property type="entry name" value="CDP-DIACYLGLYCEROL--GLYCEROL-3-PHOSPHATE 3-PHOSPHATIDYLTRANSFERASE-RELATED"/>
    <property type="match status" value="1"/>
</dbReference>
<dbReference type="GO" id="GO:0006873">
    <property type="term" value="P:intracellular monoatomic ion homeostasis"/>
    <property type="evidence" value="ECO:0007669"/>
    <property type="project" value="EnsemblFungi"/>
</dbReference>
<dbReference type="GO" id="GO:0005739">
    <property type="term" value="C:mitochondrion"/>
    <property type="evidence" value="ECO:0007669"/>
    <property type="project" value="TreeGrafter"/>
</dbReference>
<dbReference type="EMBL" id="KV454017">
    <property type="protein sequence ID" value="ODV93812.1"/>
    <property type="molecule type" value="Genomic_DNA"/>
</dbReference>
<dbReference type="Proteomes" id="UP000094236">
    <property type="component" value="Unassembled WGS sequence"/>
</dbReference>
<evidence type="ECO:0000256" key="5">
    <source>
        <dbReference type="ARBA" id="ARBA00022692"/>
    </source>
</evidence>
<comment type="similarity">
    <text evidence="2 11">Belongs to the CDP-alcohol phosphatidyltransferase class-I family.</text>
</comment>
<dbReference type="Pfam" id="PF01066">
    <property type="entry name" value="CDP-OH_P_transf"/>
    <property type="match status" value="1"/>
</dbReference>
<dbReference type="PROSITE" id="PS00379">
    <property type="entry name" value="CDP_ALCOHOL_P_TRANSF"/>
    <property type="match status" value="1"/>
</dbReference>
<keyword evidence="10" id="KW-1208">Phospholipid metabolism</keyword>
<evidence type="ECO:0000256" key="8">
    <source>
        <dbReference type="ARBA" id="ARBA00023136"/>
    </source>
</evidence>
<evidence type="ECO:0000256" key="10">
    <source>
        <dbReference type="ARBA" id="ARBA00023264"/>
    </source>
</evidence>
<evidence type="ECO:0000313" key="13">
    <source>
        <dbReference type="EMBL" id="ODV93812.1"/>
    </source>
</evidence>
<sequence>ISTKTVIEKSIEKSKELRSNIKTLIKDTTVRENIYTIPNFLTMTRLIAAPIVGYLIVQQQVLWALGLFTYSCITDFVDGYIARRFNLKTVIGTIIDPMADKSLMIICTLCLTQAGQLPLYLAVLILGRDILLGLSAIYYRYISLPPPKTFMRFFDFSIASAEVHPTNISKVNTGLQMLYIGSCVVKAVLVSYLGDHYTSIFLEAMSWFELVVASTTILSGLSYVFSKDAVKILTK</sequence>
<dbReference type="GO" id="GO:0016020">
    <property type="term" value="C:membrane"/>
    <property type="evidence" value="ECO:0007669"/>
    <property type="project" value="UniProtKB-SubCell"/>
</dbReference>
<evidence type="ECO:0000256" key="7">
    <source>
        <dbReference type="ARBA" id="ARBA00023098"/>
    </source>
</evidence>
<keyword evidence="3" id="KW-0444">Lipid biosynthesis</keyword>
<dbReference type="GO" id="GO:0032049">
    <property type="term" value="P:cardiolipin biosynthetic process"/>
    <property type="evidence" value="ECO:0007669"/>
    <property type="project" value="TreeGrafter"/>
</dbReference>
<dbReference type="STRING" id="669874.A0A1E4TQ17"/>
<evidence type="ECO:0000256" key="12">
    <source>
        <dbReference type="SAM" id="Phobius"/>
    </source>
</evidence>
<evidence type="ECO:0000256" key="4">
    <source>
        <dbReference type="ARBA" id="ARBA00022679"/>
    </source>
</evidence>
<evidence type="ECO:0000256" key="2">
    <source>
        <dbReference type="ARBA" id="ARBA00010441"/>
    </source>
</evidence>
<feature type="non-terminal residue" evidence="13">
    <location>
        <position position="1"/>
    </location>
</feature>
<organism evidence="13 14">
    <name type="scientific">Pachysolen tannophilus NRRL Y-2460</name>
    <dbReference type="NCBI Taxonomy" id="669874"/>
    <lineage>
        <taxon>Eukaryota</taxon>
        <taxon>Fungi</taxon>
        <taxon>Dikarya</taxon>
        <taxon>Ascomycota</taxon>
        <taxon>Saccharomycotina</taxon>
        <taxon>Pichiomycetes</taxon>
        <taxon>Pachysolenaceae</taxon>
        <taxon>Pachysolen</taxon>
    </lineage>
</organism>
<dbReference type="GO" id="GO:0006612">
    <property type="term" value="P:protein targeting to membrane"/>
    <property type="evidence" value="ECO:0007669"/>
    <property type="project" value="EnsemblFungi"/>
</dbReference>
<accession>A0A1E4TQ17</accession>
<dbReference type="InterPro" id="IPR000462">
    <property type="entry name" value="CDP-OH_P_trans"/>
</dbReference>
<evidence type="ECO:0000256" key="11">
    <source>
        <dbReference type="RuleBase" id="RU003750"/>
    </source>
</evidence>
<evidence type="ECO:0000313" key="14">
    <source>
        <dbReference type="Proteomes" id="UP000094236"/>
    </source>
</evidence>
<dbReference type="GO" id="GO:0043337">
    <property type="term" value="F:cardiolipin synthase (CMP-forming)"/>
    <property type="evidence" value="ECO:0007669"/>
    <property type="project" value="EnsemblFungi"/>
</dbReference>
<dbReference type="InterPro" id="IPR050324">
    <property type="entry name" value="CDP-alcohol_PTase-I"/>
</dbReference>
<dbReference type="InterPro" id="IPR004570">
    <property type="entry name" value="Phosphatidylglycerol_P_synth"/>
</dbReference>
<dbReference type="FunFam" id="1.20.120.1760:FF:000017">
    <property type="entry name" value="Phosphatidyl synthase"/>
    <property type="match status" value="1"/>
</dbReference>
<reference evidence="14" key="1">
    <citation type="submission" date="2016-05" db="EMBL/GenBank/DDBJ databases">
        <title>Comparative genomics of biotechnologically important yeasts.</title>
        <authorList>
            <consortium name="DOE Joint Genome Institute"/>
            <person name="Riley R."/>
            <person name="Haridas S."/>
            <person name="Wolfe K.H."/>
            <person name="Lopes M.R."/>
            <person name="Hittinger C.T."/>
            <person name="Goker M."/>
            <person name="Salamov A."/>
            <person name="Wisecaver J."/>
            <person name="Long T.M."/>
            <person name="Aerts A.L."/>
            <person name="Barry K."/>
            <person name="Choi C."/>
            <person name="Clum A."/>
            <person name="Coughlan A.Y."/>
            <person name="Deshpande S."/>
            <person name="Douglass A.P."/>
            <person name="Hanson S.J."/>
            <person name="Klenk H.-P."/>
            <person name="Labutti K."/>
            <person name="Lapidus A."/>
            <person name="Lindquist E."/>
            <person name="Lipzen A."/>
            <person name="Meier-Kolthoff J.P."/>
            <person name="Ohm R.A."/>
            <person name="Otillar R.P."/>
            <person name="Pangilinan J."/>
            <person name="Peng Y."/>
            <person name="Rokas A."/>
            <person name="Rosa C.A."/>
            <person name="Scheuner C."/>
            <person name="Sibirny A.A."/>
            <person name="Slot J.C."/>
            <person name="Stielow J.B."/>
            <person name="Sun H."/>
            <person name="Kurtzman C.P."/>
            <person name="Blackwell M."/>
            <person name="Grigoriev I.V."/>
            <person name="Jeffries T.W."/>
        </authorList>
    </citation>
    <scope>NUCLEOTIDE SEQUENCE [LARGE SCALE GENOMIC DNA]</scope>
    <source>
        <strain evidence="14">NRRL Y-2460</strain>
    </source>
</reference>
<gene>
    <name evidence="13" type="ORF">PACTADRAFT_20624</name>
</gene>
<keyword evidence="14" id="KW-1185">Reference proteome</keyword>